<accession>A0A381VBH4</accession>
<gene>
    <name evidence="1" type="ORF">METZ01_LOCUS89567</name>
</gene>
<sequence>MLLVSPYIKYLASYKPGLRMDDVKRDKGLDQKEQCPIF</sequence>
<reference evidence="1" key="1">
    <citation type="submission" date="2018-05" db="EMBL/GenBank/DDBJ databases">
        <authorList>
            <person name="Lanie J.A."/>
            <person name="Ng W.-L."/>
            <person name="Kazmierczak K.M."/>
            <person name="Andrzejewski T.M."/>
            <person name="Davidsen T.M."/>
            <person name="Wayne K.J."/>
            <person name="Tettelin H."/>
            <person name="Glass J.I."/>
            <person name="Rusch D."/>
            <person name="Podicherti R."/>
            <person name="Tsui H.-C.T."/>
            <person name="Winkler M.E."/>
        </authorList>
    </citation>
    <scope>NUCLEOTIDE SEQUENCE</scope>
</reference>
<dbReference type="EMBL" id="UINC01008146">
    <property type="protein sequence ID" value="SVA36713.1"/>
    <property type="molecule type" value="Genomic_DNA"/>
</dbReference>
<evidence type="ECO:0000313" key="1">
    <source>
        <dbReference type="EMBL" id="SVA36713.1"/>
    </source>
</evidence>
<proteinExistence type="predicted"/>
<name>A0A381VBH4_9ZZZZ</name>
<dbReference type="AlphaFoldDB" id="A0A381VBH4"/>
<protein>
    <submittedName>
        <fullName evidence="1">Uncharacterized protein</fullName>
    </submittedName>
</protein>
<organism evidence="1">
    <name type="scientific">marine metagenome</name>
    <dbReference type="NCBI Taxonomy" id="408172"/>
    <lineage>
        <taxon>unclassified sequences</taxon>
        <taxon>metagenomes</taxon>
        <taxon>ecological metagenomes</taxon>
    </lineage>
</organism>